<dbReference type="EMBL" id="FP929047">
    <property type="protein sequence ID" value="CBL04892.1"/>
    <property type="molecule type" value="Genomic_DNA"/>
</dbReference>
<protein>
    <submittedName>
        <fullName evidence="1">Uncharacterized protein</fullName>
    </submittedName>
</protein>
<accession>D6EAZ5</accession>
<reference evidence="1 2" key="1">
    <citation type="submission" date="2010-03" db="EMBL/GenBank/DDBJ databases">
        <title>The genome sequence of Gordonibacter pamelaeae 7-10-1-bT.</title>
        <authorList>
            <consortium name="metaHIT consortium -- http://www.metahit.eu/"/>
            <person name="Pajon A."/>
            <person name="Turner K."/>
            <person name="Parkhill J."/>
            <person name="Timmis K."/>
            <person name="Oxley A."/>
            <person name="Wurdemann D."/>
        </authorList>
    </citation>
    <scope>NUCLEOTIDE SEQUENCE [LARGE SCALE GENOMIC DNA]</scope>
    <source>
        <strain evidence="2">7-10-1-b</strain>
    </source>
</reference>
<name>D6EAZ5_9ACTN</name>
<evidence type="ECO:0000313" key="1">
    <source>
        <dbReference type="EMBL" id="CBL04892.1"/>
    </source>
</evidence>
<sequence length="111" mass="12971">MVLFEDSSKLIIPNWYFIRLLIYLYKKSDSNSYIIEISCQKPCPRQETAVSAGCFLQQKASKREAWRACRERCGREGGVQPKHEAAALRFPKHHVLYHEIIVESRMQAQDQ</sequence>
<organism evidence="1 2">
    <name type="scientific">Gordonibacter pamelaeae 7-10-1-b</name>
    <dbReference type="NCBI Taxonomy" id="657308"/>
    <lineage>
        <taxon>Bacteria</taxon>
        <taxon>Bacillati</taxon>
        <taxon>Actinomycetota</taxon>
        <taxon>Coriobacteriia</taxon>
        <taxon>Eggerthellales</taxon>
        <taxon>Eggerthellaceae</taxon>
        <taxon>Gordonibacter</taxon>
    </lineage>
</organism>
<keyword evidence="2" id="KW-1185">Reference proteome</keyword>
<dbReference type="HOGENOM" id="CLU_2154795_0_0_11"/>
<evidence type="ECO:0000313" key="2">
    <source>
        <dbReference type="Proteomes" id="UP000008805"/>
    </source>
</evidence>
<reference evidence="1 2" key="2">
    <citation type="submission" date="2010-03" db="EMBL/GenBank/DDBJ databases">
        <authorList>
            <person name="Pajon A."/>
        </authorList>
    </citation>
    <scope>NUCLEOTIDE SEQUENCE [LARGE SCALE GENOMIC DNA]</scope>
    <source>
        <strain evidence="2">7-10-1-b</strain>
    </source>
</reference>
<dbReference type="KEGG" id="gpa:GPA_29560"/>
<proteinExistence type="predicted"/>
<gene>
    <name evidence="1" type="ORF">GPA_29560</name>
</gene>
<dbReference type="AlphaFoldDB" id="D6EAZ5"/>
<dbReference type="Proteomes" id="UP000008805">
    <property type="component" value="Chromosome"/>
</dbReference>